<dbReference type="Proteomes" id="UP000466692">
    <property type="component" value="Unassembled WGS sequence"/>
</dbReference>
<reference evidence="1" key="1">
    <citation type="submission" date="2019-11" db="EMBL/GenBank/DDBJ databases">
        <title>Genome sequences of 17 halophilic strains isolated from different environments.</title>
        <authorList>
            <person name="Furrow R.E."/>
        </authorList>
    </citation>
    <scope>NUCLEOTIDE SEQUENCE</scope>
    <source>
        <strain evidence="1">22510_22_Filter</strain>
    </source>
</reference>
<accession>A0ACC7VGM4</accession>
<organism evidence="1 2">
    <name type="scientific">Pontibacillus yanchengensis</name>
    <dbReference type="NCBI Taxonomy" id="462910"/>
    <lineage>
        <taxon>Bacteria</taxon>
        <taxon>Bacillati</taxon>
        <taxon>Bacillota</taxon>
        <taxon>Bacilli</taxon>
        <taxon>Bacillales</taxon>
        <taxon>Bacillaceae</taxon>
        <taxon>Pontibacillus</taxon>
    </lineage>
</organism>
<sequence length="317" mass="35927">MERSELMKNKEKPKKKGLWWKVLLTIVVCVGLAGGGYAFFVYQSAKQTVEKKIHTPVASIDTSIGKKKMKQEKPLNILLMGVDEREDDQGRSDALMVLSMKPGKDQMNLVSIPRDTRTTIAGDGRVTKINHAYAYGGTEMSINTVEDFLDIDLDYYVKLNMEGLSELVDAVGGIEVTNHLEWTDTGHYKKGYTYEKGNIHLNGPQTMGFVRMRYQDPNNDFGRNERQRTVIQALINKGASFSSVNKIGSILDVLGDNMQTNLAFEDMRHLFLNYRSVRNNVVTYQMTGEGKMIDGLWYLLVPEQEVQKVHDMLKISD</sequence>
<gene>
    <name evidence="1" type="ORF">GLW08_10885</name>
</gene>
<comment type="caution">
    <text evidence="1">The sequence shown here is derived from an EMBL/GenBank/DDBJ whole genome shotgun (WGS) entry which is preliminary data.</text>
</comment>
<evidence type="ECO:0000313" key="1">
    <source>
        <dbReference type="EMBL" id="MYL53840.1"/>
    </source>
</evidence>
<dbReference type="EMBL" id="WMEU01000003">
    <property type="protein sequence ID" value="MYL53840.1"/>
    <property type="molecule type" value="Genomic_DNA"/>
</dbReference>
<name>A0ACC7VGM4_9BACI</name>
<evidence type="ECO:0000313" key="2">
    <source>
        <dbReference type="Proteomes" id="UP000466692"/>
    </source>
</evidence>
<proteinExistence type="predicted"/>
<protein>
    <submittedName>
        <fullName evidence="1">Transcriptional regulator LytR</fullName>
    </submittedName>
</protein>
<keyword evidence="2" id="KW-1185">Reference proteome</keyword>